<evidence type="ECO:0000313" key="3">
    <source>
        <dbReference type="Proteomes" id="UP000076574"/>
    </source>
</evidence>
<name>A0A161R8J8_9BRAD</name>
<dbReference type="RefSeq" id="WP_068730288.1">
    <property type="nucleotide sequence ID" value="NZ_LVYV01000001.1"/>
</dbReference>
<dbReference type="PANTHER" id="PTHR12126">
    <property type="entry name" value="NADH-UBIQUINONE OXIDOREDUCTASE 39 KDA SUBUNIT-RELATED"/>
    <property type="match status" value="1"/>
</dbReference>
<dbReference type="PANTHER" id="PTHR12126:SF11">
    <property type="entry name" value="NADH DEHYDROGENASE [UBIQUINONE] 1 ALPHA SUBCOMPLEX SUBUNIT 9, MITOCHONDRIAL"/>
    <property type="match status" value="1"/>
</dbReference>
<dbReference type="Proteomes" id="UP000076574">
    <property type="component" value="Unassembled WGS sequence"/>
</dbReference>
<dbReference type="OrthoDB" id="9776313at2"/>
<protein>
    <submittedName>
        <fullName evidence="2">3-beta hydroxysteroid dehydrogenase</fullName>
    </submittedName>
</protein>
<dbReference type="InterPro" id="IPR036291">
    <property type="entry name" value="NAD(P)-bd_dom_sf"/>
</dbReference>
<organism evidence="2 3">
    <name type="scientific">Tardiphaga robiniae</name>
    <dbReference type="NCBI Taxonomy" id="943830"/>
    <lineage>
        <taxon>Bacteria</taxon>
        <taxon>Pseudomonadati</taxon>
        <taxon>Pseudomonadota</taxon>
        <taxon>Alphaproteobacteria</taxon>
        <taxon>Hyphomicrobiales</taxon>
        <taxon>Nitrobacteraceae</taxon>
        <taxon>Tardiphaga</taxon>
    </lineage>
</organism>
<dbReference type="CDD" id="cd05271">
    <property type="entry name" value="NDUFA9_like_SDR_a"/>
    <property type="match status" value="1"/>
</dbReference>
<reference evidence="2 3" key="1">
    <citation type="submission" date="2016-03" db="EMBL/GenBank/DDBJ databases">
        <title>Microsymbionts genomes from the relict species Vavilovia formosa (Stev.) Fed.</title>
        <authorList>
            <person name="Kopat V."/>
            <person name="Chirak E."/>
            <person name="Kimeklis A."/>
            <person name="Andronov E."/>
        </authorList>
    </citation>
    <scope>NUCLEOTIDE SEQUENCE [LARGE SCALE GENOMIC DNA]</scope>
    <source>
        <strain evidence="2 3">Vaf07</strain>
    </source>
</reference>
<accession>A0A161R8J8</accession>
<evidence type="ECO:0000313" key="2">
    <source>
        <dbReference type="EMBL" id="KZD25801.1"/>
    </source>
</evidence>
<sequence length="322" mass="33833">MAAPIDTLVTVFGGSGFVGRHVVRALAKREYRIRVAVRRPELAGHLQPLGRVGQINIVQANLRHPASVKAAMRDASIVVNLVGILTESGAQTFDAVQARGAGAVAQAAAEIGARMVQFSAIGANADSESAYARAKAAGEQAVLAAVPSATILRPSIVFGPEDQFTNRFANLARMAPVMPVFGATTKMQPVYVGDVAQAAADAVDGKTRPGATYELGGPEVLTMSEIIDIILATIERKRMTLPVPTAIAKLQSYFLQFAPGDFKLTPDQVAMLGVDNVVSEAAKVAGLTLDGLGIAADSLEAIAPQYLWRFRATGQFAHNGMN</sequence>
<feature type="domain" description="NAD-dependent epimerase/dehydratase" evidence="1">
    <location>
        <begin position="9"/>
        <end position="205"/>
    </location>
</feature>
<evidence type="ECO:0000259" key="1">
    <source>
        <dbReference type="Pfam" id="PF01370"/>
    </source>
</evidence>
<dbReference type="InterPro" id="IPR001509">
    <property type="entry name" value="Epimerase_deHydtase"/>
</dbReference>
<dbReference type="Pfam" id="PF01370">
    <property type="entry name" value="Epimerase"/>
    <property type="match status" value="1"/>
</dbReference>
<proteinExistence type="predicted"/>
<keyword evidence="3" id="KW-1185">Reference proteome</keyword>
<dbReference type="EMBL" id="LVYV01000001">
    <property type="protein sequence ID" value="KZD25801.1"/>
    <property type="molecule type" value="Genomic_DNA"/>
</dbReference>
<dbReference type="SUPFAM" id="SSF51735">
    <property type="entry name" value="NAD(P)-binding Rossmann-fold domains"/>
    <property type="match status" value="1"/>
</dbReference>
<gene>
    <name evidence="2" type="ORF">A4A58_05330</name>
</gene>
<comment type="caution">
    <text evidence="2">The sequence shown here is derived from an EMBL/GenBank/DDBJ whole genome shotgun (WGS) entry which is preliminary data.</text>
</comment>
<dbReference type="FunFam" id="3.40.50.720:FF:000702">
    <property type="entry name" value="NADH dehydrogenase (Ubiquinone)"/>
    <property type="match status" value="1"/>
</dbReference>
<dbReference type="STRING" id="943830.A4A58_05330"/>
<dbReference type="Gene3D" id="3.40.50.720">
    <property type="entry name" value="NAD(P)-binding Rossmann-like Domain"/>
    <property type="match status" value="1"/>
</dbReference>
<dbReference type="GO" id="GO:0044877">
    <property type="term" value="F:protein-containing complex binding"/>
    <property type="evidence" value="ECO:0007669"/>
    <property type="project" value="TreeGrafter"/>
</dbReference>
<dbReference type="AlphaFoldDB" id="A0A161R8J8"/>
<dbReference type="InterPro" id="IPR051207">
    <property type="entry name" value="ComplexI_NDUFA9_subunit"/>
</dbReference>